<protein>
    <submittedName>
        <fullName evidence="1">Uncharacterized protein</fullName>
    </submittedName>
</protein>
<gene>
    <name evidence="1" type="ORF">NDU88_003893</name>
</gene>
<dbReference type="AlphaFoldDB" id="A0AAV7LJS3"/>
<sequence>MQPADYNPYGRGLEGILCGYVGYLDESDLWRWTALSKLLAPLEEWGLCGPDNELYYAAAQLQWSMRQLAGAPPLECVGILDELATTDFEQALDTVPPKNLDGMLLRTAPYVWSWHTCTGMRSTPYAPSLTIWAMPECVGLKAVYFIRGCDEVGTVSWADMMSEDGFCTFDTLVQDYRLGPKQFLLYLALRDVMQKTWRSDWEQPPLGVALEAILSE</sequence>
<proteinExistence type="predicted"/>
<keyword evidence="2" id="KW-1185">Reference proteome</keyword>
<dbReference type="EMBL" id="JANPWB010000015">
    <property type="protein sequence ID" value="KAJ1090764.1"/>
    <property type="molecule type" value="Genomic_DNA"/>
</dbReference>
<comment type="caution">
    <text evidence="1">The sequence shown here is derived from an EMBL/GenBank/DDBJ whole genome shotgun (WGS) entry which is preliminary data.</text>
</comment>
<evidence type="ECO:0000313" key="2">
    <source>
        <dbReference type="Proteomes" id="UP001066276"/>
    </source>
</evidence>
<organism evidence="1 2">
    <name type="scientific">Pleurodeles waltl</name>
    <name type="common">Iberian ribbed newt</name>
    <dbReference type="NCBI Taxonomy" id="8319"/>
    <lineage>
        <taxon>Eukaryota</taxon>
        <taxon>Metazoa</taxon>
        <taxon>Chordata</taxon>
        <taxon>Craniata</taxon>
        <taxon>Vertebrata</taxon>
        <taxon>Euteleostomi</taxon>
        <taxon>Amphibia</taxon>
        <taxon>Batrachia</taxon>
        <taxon>Caudata</taxon>
        <taxon>Salamandroidea</taxon>
        <taxon>Salamandridae</taxon>
        <taxon>Pleurodelinae</taxon>
        <taxon>Pleurodeles</taxon>
    </lineage>
</organism>
<evidence type="ECO:0000313" key="1">
    <source>
        <dbReference type="EMBL" id="KAJ1090764.1"/>
    </source>
</evidence>
<name>A0AAV7LJS3_PLEWA</name>
<reference evidence="1" key="1">
    <citation type="journal article" date="2022" name="bioRxiv">
        <title>Sequencing and chromosome-scale assembly of the giantPleurodeles waltlgenome.</title>
        <authorList>
            <person name="Brown T."/>
            <person name="Elewa A."/>
            <person name="Iarovenko S."/>
            <person name="Subramanian E."/>
            <person name="Araus A.J."/>
            <person name="Petzold A."/>
            <person name="Susuki M."/>
            <person name="Suzuki K.-i.T."/>
            <person name="Hayashi T."/>
            <person name="Toyoda A."/>
            <person name="Oliveira C."/>
            <person name="Osipova E."/>
            <person name="Leigh N.D."/>
            <person name="Simon A."/>
            <person name="Yun M.H."/>
        </authorList>
    </citation>
    <scope>NUCLEOTIDE SEQUENCE</scope>
    <source>
        <strain evidence="1">20211129_DDA</strain>
        <tissue evidence="1">Liver</tissue>
    </source>
</reference>
<dbReference type="Proteomes" id="UP001066276">
    <property type="component" value="Chromosome 11"/>
</dbReference>
<accession>A0AAV7LJS3</accession>